<evidence type="ECO:0008006" key="10">
    <source>
        <dbReference type="Google" id="ProtNLM"/>
    </source>
</evidence>
<dbReference type="InterPro" id="IPR038213">
    <property type="entry name" value="IFI6/IFI27-like_sf"/>
</dbReference>
<name>A0A067MP77_BOTB1</name>
<dbReference type="Proteomes" id="UP000027195">
    <property type="component" value="Unassembled WGS sequence"/>
</dbReference>
<keyword evidence="4 6" id="KW-1133">Transmembrane helix</keyword>
<dbReference type="AlphaFoldDB" id="A0A067MP77"/>
<dbReference type="InterPro" id="IPR009311">
    <property type="entry name" value="IFI6/IFI27-like"/>
</dbReference>
<keyword evidence="3 6" id="KW-0812">Transmembrane</keyword>
<evidence type="ECO:0000256" key="4">
    <source>
        <dbReference type="ARBA" id="ARBA00022989"/>
    </source>
</evidence>
<dbReference type="GO" id="GO:0016020">
    <property type="term" value="C:membrane"/>
    <property type="evidence" value="ECO:0007669"/>
    <property type="project" value="UniProtKB-SubCell"/>
</dbReference>
<gene>
    <name evidence="8" type="ORF">BOTBODRAFT_33693</name>
</gene>
<feature type="transmembrane region" description="Helical" evidence="6">
    <location>
        <begin position="218"/>
        <end position="241"/>
    </location>
</feature>
<feature type="signal peptide" evidence="7">
    <location>
        <begin position="1"/>
        <end position="23"/>
    </location>
</feature>
<evidence type="ECO:0000256" key="6">
    <source>
        <dbReference type="SAM" id="Phobius"/>
    </source>
</evidence>
<evidence type="ECO:0000313" key="9">
    <source>
        <dbReference type="Proteomes" id="UP000027195"/>
    </source>
</evidence>
<keyword evidence="5 6" id="KW-0472">Membrane</keyword>
<protein>
    <recommendedName>
        <fullName evidence="10">Plasma membrane fusion protein PRM1</fullName>
    </recommendedName>
</protein>
<comment type="subcellular location">
    <subcellularLocation>
        <location evidence="1">Membrane</location>
        <topology evidence="1">Multi-pass membrane protein</topology>
    </subcellularLocation>
</comment>
<keyword evidence="7" id="KW-0732">Signal</keyword>
<dbReference type="InParanoid" id="A0A067MP77"/>
<evidence type="ECO:0000256" key="2">
    <source>
        <dbReference type="ARBA" id="ARBA00007262"/>
    </source>
</evidence>
<feature type="chain" id="PRO_5001641433" description="Plasma membrane fusion protein PRM1" evidence="7">
    <location>
        <begin position="24"/>
        <end position="329"/>
    </location>
</feature>
<dbReference type="EMBL" id="KL198044">
    <property type="protein sequence ID" value="KDQ13371.1"/>
    <property type="molecule type" value="Genomic_DNA"/>
</dbReference>
<sequence length="329" mass="35733">MYPTQLALFFCLFFNLFAPATCAAHPKGSGIHKHAKRYFVYDQGDAKDVVVVQGVEVDLWDRAQRFIDDIGGTVNGVFEKLKTSPEYNLAIDTATQTASNLKGGVEAFSDLAGQMLMEDVNNPDGINWKETAVDLGAAVEAFAQTVTRLGLAVIISGDVFEAMGEFRNGIEEIAETVEKVVIDLKNPNEETLARFRAEKEAILRHLDDLSALMHEHPIISIVIGGSIFVVGVSLLGWPIAVRILGFSARGPVKGSLAAWAQRYFWGAAVARGSWFAWFQSIGALGPRIWGVIWQFIGALLTGVGAFSLKETFEGLWGSLPEAAKAIIAT</sequence>
<organism evidence="8 9">
    <name type="scientific">Botryobasidium botryosum (strain FD-172 SS1)</name>
    <dbReference type="NCBI Taxonomy" id="930990"/>
    <lineage>
        <taxon>Eukaryota</taxon>
        <taxon>Fungi</taxon>
        <taxon>Dikarya</taxon>
        <taxon>Basidiomycota</taxon>
        <taxon>Agaricomycotina</taxon>
        <taxon>Agaricomycetes</taxon>
        <taxon>Cantharellales</taxon>
        <taxon>Botryobasidiaceae</taxon>
        <taxon>Botryobasidium</taxon>
    </lineage>
</organism>
<reference evidence="9" key="1">
    <citation type="journal article" date="2014" name="Proc. Natl. Acad. Sci. U.S.A.">
        <title>Extensive sampling of basidiomycete genomes demonstrates inadequacy of the white-rot/brown-rot paradigm for wood decay fungi.</title>
        <authorList>
            <person name="Riley R."/>
            <person name="Salamov A.A."/>
            <person name="Brown D.W."/>
            <person name="Nagy L.G."/>
            <person name="Floudas D."/>
            <person name="Held B.W."/>
            <person name="Levasseur A."/>
            <person name="Lombard V."/>
            <person name="Morin E."/>
            <person name="Otillar R."/>
            <person name="Lindquist E.A."/>
            <person name="Sun H."/>
            <person name="LaButti K.M."/>
            <person name="Schmutz J."/>
            <person name="Jabbour D."/>
            <person name="Luo H."/>
            <person name="Baker S.E."/>
            <person name="Pisabarro A.G."/>
            <person name="Walton J.D."/>
            <person name="Blanchette R.A."/>
            <person name="Henrissat B."/>
            <person name="Martin F."/>
            <person name="Cullen D."/>
            <person name="Hibbett D.S."/>
            <person name="Grigoriev I.V."/>
        </authorList>
    </citation>
    <scope>NUCLEOTIDE SEQUENCE [LARGE SCALE GENOMIC DNA]</scope>
    <source>
        <strain evidence="9">FD-172 SS1</strain>
    </source>
</reference>
<keyword evidence="9" id="KW-1185">Reference proteome</keyword>
<dbReference type="Pfam" id="PF06140">
    <property type="entry name" value="Ifi-6-16"/>
    <property type="match status" value="1"/>
</dbReference>
<evidence type="ECO:0000256" key="3">
    <source>
        <dbReference type="ARBA" id="ARBA00022692"/>
    </source>
</evidence>
<evidence type="ECO:0000256" key="5">
    <source>
        <dbReference type="ARBA" id="ARBA00023136"/>
    </source>
</evidence>
<evidence type="ECO:0000313" key="8">
    <source>
        <dbReference type="EMBL" id="KDQ13371.1"/>
    </source>
</evidence>
<evidence type="ECO:0000256" key="1">
    <source>
        <dbReference type="ARBA" id="ARBA00004141"/>
    </source>
</evidence>
<evidence type="ECO:0000256" key="7">
    <source>
        <dbReference type="SAM" id="SignalP"/>
    </source>
</evidence>
<accession>A0A067MP77</accession>
<dbReference type="Gene3D" id="6.10.110.10">
    <property type="match status" value="1"/>
</dbReference>
<comment type="similarity">
    <text evidence="2">Belongs to the IFI6/IFI27 family.</text>
</comment>
<proteinExistence type="inferred from homology"/>
<dbReference type="HOGENOM" id="CLU_844642_0_0_1"/>
<dbReference type="OrthoDB" id="440424at2759"/>